<dbReference type="InterPro" id="IPR008254">
    <property type="entry name" value="Flavodoxin/NO_synth"/>
</dbReference>
<dbReference type="EMBL" id="FO203512">
    <property type="protein sequence ID" value="CCK75610.1"/>
    <property type="molecule type" value="Genomic_DNA"/>
</dbReference>
<dbReference type="SUPFAM" id="SSF52218">
    <property type="entry name" value="Flavoproteins"/>
    <property type="match status" value="1"/>
</dbReference>
<dbReference type="GO" id="GO:0009055">
    <property type="term" value="F:electron transfer activity"/>
    <property type="evidence" value="ECO:0007669"/>
    <property type="project" value="InterPro"/>
</dbReference>
<evidence type="ECO:0000313" key="7">
    <source>
        <dbReference type="Proteomes" id="UP000032749"/>
    </source>
</evidence>
<dbReference type="PANTHER" id="PTHR30546">
    <property type="entry name" value="FLAVODOXIN-RELATED PROTEIN WRBA-RELATED"/>
    <property type="match status" value="1"/>
</dbReference>
<evidence type="ECO:0000259" key="5">
    <source>
        <dbReference type="PROSITE" id="PS50902"/>
    </source>
</evidence>
<gene>
    <name evidence="6" type="ORF">OLEAN_C14340</name>
</gene>
<dbReference type="PROSITE" id="PS50902">
    <property type="entry name" value="FLAVODOXIN_LIKE"/>
    <property type="match status" value="1"/>
</dbReference>
<dbReference type="OrthoDB" id="9801479at2"/>
<keyword evidence="7" id="KW-1185">Reference proteome</keyword>
<dbReference type="InterPro" id="IPR005025">
    <property type="entry name" value="FMN_Rdtase-like_dom"/>
</dbReference>
<reference evidence="6 7" key="1">
    <citation type="journal article" date="2013" name="Nat. Commun.">
        <title>Genome sequence and functional genomic analysis of the oil-degrading bacterium Oleispira antarctica.</title>
        <authorList>
            <person name="Kube M."/>
            <person name="Chernikova T.N."/>
            <person name="Al-Ramahi Y."/>
            <person name="Beloqui A."/>
            <person name="Lopez-Cortez N."/>
            <person name="Guazzaroni M.E."/>
            <person name="Heipieper H.J."/>
            <person name="Klages S."/>
            <person name="Kotsyurbenko O.R."/>
            <person name="Langer I."/>
            <person name="Nechitaylo T.Y."/>
            <person name="Lunsdorf H."/>
            <person name="Fernandez M."/>
            <person name="Juarez S."/>
            <person name="Ciordia S."/>
            <person name="Singer A."/>
            <person name="Kagan O."/>
            <person name="Egorova O."/>
            <person name="Petit P.A."/>
            <person name="Stogios P."/>
            <person name="Kim Y."/>
            <person name="Tchigvintsev A."/>
            <person name="Flick R."/>
            <person name="Denaro R."/>
            <person name="Genovese M."/>
            <person name="Albar J.P."/>
            <person name="Reva O.N."/>
            <person name="Martinez-Gomariz M."/>
            <person name="Tran H."/>
            <person name="Ferrer M."/>
            <person name="Savchenko A."/>
            <person name="Yakunin A.F."/>
            <person name="Yakimov M.M."/>
            <person name="Golyshina O.V."/>
            <person name="Reinhardt R."/>
            <person name="Golyshin P.N."/>
        </authorList>
    </citation>
    <scope>NUCLEOTIDE SEQUENCE [LARGE SCALE GENOMIC DNA]</scope>
</reference>
<dbReference type="Pfam" id="PF03358">
    <property type="entry name" value="FMN_red"/>
    <property type="match status" value="1"/>
</dbReference>
<proteinExistence type="inferred from homology"/>
<dbReference type="PROSITE" id="PS00201">
    <property type="entry name" value="FLAVODOXIN"/>
    <property type="match status" value="1"/>
</dbReference>
<dbReference type="InterPro" id="IPR010089">
    <property type="entry name" value="Flavoprotein_WrbA-like"/>
</dbReference>
<organism evidence="6 7">
    <name type="scientific">Oleispira antarctica RB-8</name>
    <dbReference type="NCBI Taxonomy" id="698738"/>
    <lineage>
        <taxon>Bacteria</taxon>
        <taxon>Pseudomonadati</taxon>
        <taxon>Pseudomonadota</taxon>
        <taxon>Gammaproteobacteria</taxon>
        <taxon>Oceanospirillales</taxon>
        <taxon>Oceanospirillaceae</taxon>
        <taxon>Oleispira</taxon>
    </lineage>
</organism>
<dbReference type="STRING" id="698738.OLEAN_C14340"/>
<comment type="similarity">
    <text evidence="2">Belongs to the WrbA family.</text>
</comment>
<feature type="domain" description="Flavodoxin-like" evidence="5">
    <location>
        <begin position="12"/>
        <end position="197"/>
    </location>
</feature>
<comment type="cofactor">
    <cofactor evidence="1">
        <name>FMN</name>
        <dbReference type="ChEBI" id="CHEBI:58210"/>
    </cofactor>
</comment>
<dbReference type="GO" id="GO:0016020">
    <property type="term" value="C:membrane"/>
    <property type="evidence" value="ECO:0007669"/>
    <property type="project" value="TreeGrafter"/>
</dbReference>
<dbReference type="NCBIfam" id="NF002999">
    <property type="entry name" value="PRK03767.1"/>
    <property type="match status" value="1"/>
</dbReference>
<dbReference type="KEGG" id="oai:OLEAN_C14340"/>
<evidence type="ECO:0000256" key="1">
    <source>
        <dbReference type="ARBA" id="ARBA00001917"/>
    </source>
</evidence>
<evidence type="ECO:0000313" key="6">
    <source>
        <dbReference type="EMBL" id="CCK75610.1"/>
    </source>
</evidence>
<evidence type="ECO:0000256" key="3">
    <source>
        <dbReference type="ARBA" id="ARBA00022630"/>
    </source>
</evidence>
<evidence type="ECO:0000256" key="4">
    <source>
        <dbReference type="ARBA" id="ARBA00022643"/>
    </source>
</evidence>
<dbReference type="GO" id="GO:0003955">
    <property type="term" value="F:NAD(P)H dehydrogenase (quinone) activity"/>
    <property type="evidence" value="ECO:0007669"/>
    <property type="project" value="InterPro"/>
</dbReference>
<dbReference type="NCBIfam" id="TIGR01755">
    <property type="entry name" value="flav_wrbA"/>
    <property type="match status" value="1"/>
</dbReference>
<sequence>MAHSNQPASPYILVLYYSRGGTTAKMAQAIAQGVEVISGIEARLRTVPAISANCEATEANIPSEGAVYCTEDDLKFCSGLIMGSPTRFGNMAAPLKYFIDGTSNLWMTGKLVNKPAGVFTATSSLHGGQETTLMSMALPLIHHGMVFCGIPYTESSLVHTETGGTPYGASHWSGTEGQRTLSEHELKLCHAQGKRIATLSLALLAGMNQ</sequence>
<accession>R4YLX0</accession>
<dbReference type="HOGENOM" id="CLU_051402_0_2_6"/>
<name>R4YLX0_OLEAN</name>
<dbReference type="Proteomes" id="UP000032749">
    <property type="component" value="Chromosome"/>
</dbReference>
<dbReference type="Gene3D" id="3.40.50.360">
    <property type="match status" value="1"/>
</dbReference>
<evidence type="ECO:0000256" key="2">
    <source>
        <dbReference type="ARBA" id="ARBA00006961"/>
    </source>
</evidence>
<dbReference type="FunFam" id="3.40.50.360:FF:000001">
    <property type="entry name" value="NAD(P)H dehydrogenase (Quinone) FQR1-like"/>
    <property type="match status" value="1"/>
</dbReference>
<dbReference type="InterPro" id="IPR001226">
    <property type="entry name" value="Flavodoxin_CS"/>
</dbReference>
<keyword evidence="4" id="KW-0288">FMN</keyword>
<dbReference type="InterPro" id="IPR029039">
    <property type="entry name" value="Flavoprotein-like_sf"/>
</dbReference>
<protein>
    <submittedName>
        <fullName evidence="6">Flavodoxin/nitric oxide synthase</fullName>
    </submittedName>
</protein>
<dbReference type="PANTHER" id="PTHR30546:SF23">
    <property type="entry name" value="FLAVOPROTEIN-LIKE PROTEIN YCP4-RELATED"/>
    <property type="match status" value="1"/>
</dbReference>
<keyword evidence="3" id="KW-0285">Flavoprotein</keyword>
<dbReference type="GO" id="GO:0010181">
    <property type="term" value="F:FMN binding"/>
    <property type="evidence" value="ECO:0007669"/>
    <property type="project" value="InterPro"/>
</dbReference>
<dbReference type="AlphaFoldDB" id="R4YLX0"/>